<keyword evidence="8 14" id="KW-0378">Hydrolase</keyword>
<dbReference type="AlphaFoldDB" id="A0A0S2TGU0"/>
<dbReference type="KEGG" id="tee:Tel_15115"/>
<evidence type="ECO:0000256" key="13">
    <source>
        <dbReference type="ARBA" id="ARBA00023316"/>
    </source>
</evidence>
<dbReference type="InterPro" id="IPR005311">
    <property type="entry name" value="PBP_dimer"/>
</dbReference>
<keyword evidence="13 14" id="KW-0961">Cell wall biogenesis/degradation</keyword>
<evidence type="ECO:0000256" key="8">
    <source>
        <dbReference type="ARBA" id="ARBA00022801"/>
    </source>
</evidence>
<evidence type="ECO:0000256" key="9">
    <source>
        <dbReference type="ARBA" id="ARBA00022960"/>
    </source>
</evidence>
<evidence type="ECO:0000256" key="11">
    <source>
        <dbReference type="ARBA" id="ARBA00022989"/>
    </source>
</evidence>
<evidence type="ECO:0000256" key="10">
    <source>
        <dbReference type="ARBA" id="ARBA00022984"/>
    </source>
</evidence>
<evidence type="ECO:0000256" key="5">
    <source>
        <dbReference type="ARBA" id="ARBA00022645"/>
    </source>
</evidence>
<dbReference type="SUPFAM" id="SSF56519">
    <property type="entry name" value="Penicillin binding protein dimerisation domain"/>
    <property type="match status" value="1"/>
</dbReference>
<dbReference type="GO" id="GO:0071555">
    <property type="term" value="P:cell wall organization"/>
    <property type="evidence" value="ECO:0007669"/>
    <property type="project" value="UniProtKB-KW"/>
</dbReference>
<dbReference type="PANTHER" id="PTHR30627:SF2">
    <property type="entry name" value="PEPTIDOGLYCAN D,D-TRANSPEPTIDASE MRDA"/>
    <property type="match status" value="1"/>
</dbReference>
<keyword evidence="10 14" id="KW-0573">Peptidoglycan synthesis</keyword>
<accession>A0A0S2TGU0</accession>
<evidence type="ECO:0000256" key="1">
    <source>
        <dbReference type="ARBA" id="ARBA00004167"/>
    </source>
</evidence>
<evidence type="ECO:0000256" key="7">
    <source>
        <dbReference type="ARBA" id="ARBA00022692"/>
    </source>
</evidence>
<dbReference type="STRING" id="1748243.Tel_15115"/>
<dbReference type="InterPro" id="IPR036138">
    <property type="entry name" value="PBP_dimer_sf"/>
</dbReference>
<evidence type="ECO:0000256" key="6">
    <source>
        <dbReference type="ARBA" id="ARBA00022670"/>
    </source>
</evidence>
<dbReference type="Gene3D" id="3.40.710.10">
    <property type="entry name" value="DD-peptidase/beta-lactamase superfamily"/>
    <property type="match status" value="1"/>
</dbReference>
<dbReference type="InterPro" id="IPR001460">
    <property type="entry name" value="PCN-bd_Tpept"/>
</dbReference>
<comment type="similarity">
    <text evidence="14">Belongs to the transpeptidase family. MrdA subfamily.</text>
</comment>
<dbReference type="GO" id="GO:0008360">
    <property type="term" value="P:regulation of cell shape"/>
    <property type="evidence" value="ECO:0007669"/>
    <property type="project" value="UniProtKB-KW"/>
</dbReference>
<name>A0A0S2TGU0_9GAMM</name>
<dbReference type="InterPro" id="IPR012338">
    <property type="entry name" value="Beta-lactam/transpept-like"/>
</dbReference>
<evidence type="ECO:0000256" key="4">
    <source>
        <dbReference type="ARBA" id="ARBA00022519"/>
    </source>
</evidence>
<feature type="domain" description="Penicillin-binding protein transpeptidase" evidence="15">
    <location>
        <begin position="267"/>
        <end position="607"/>
    </location>
</feature>
<evidence type="ECO:0000259" key="15">
    <source>
        <dbReference type="Pfam" id="PF00905"/>
    </source>
</evidence>
<keyword evidence="11 14" id="KW-1133">Transmembrane helix</keyword>
<dbReference type="SUPFAM" id="SSF56601">
    <property type="entry name" value="beta-lactamase/transpeptidase-like"/>
    <property type="match status" value="1"/>
</dbReference>
<comment type="function">
    <text evidence="14">Catalyzes cross-linking of the peptidoglycan cell wall.</text>
</comment>
<dbReference type="GO" id="GO:0006508">
    <property type="term" value="P:proteolysis"/>
    <property type="evidence" value="ECO:0007669"/>
    <property type="project" value="UniProtKB-KW"/>
</dbReference>
<comment type="caution">
    <text evidence="14">Lacks conserved residue(s) required for the propagation of feature annotation.</text>
</comment>
<feature type="active site" description="Acyl-ester intermediate" evidence="14">
    <location>
        <position position="326"/>
    </location>
</feature>
<dbReference type="HAMAP" id="MF_02081">
    <property type="entry name" value="MrdA_transpept"/>
    <property type="match status" value="1"/>
</dbReference>
<dbReference type="Pfam" id="PF00905">
    <property type="entry name" value="Transpeptidase"/>
    <property type="match status" value="1"/>
</dbReference>
<dbReference type="Pfam" id="PF03717">
    <property type="entry name" value="PBP_dimer"/>
    <property type="match status" value="1"/>
</dbReference>
<dbReference type="EC" id="3.4.16.4" evidence="14"/>
<keyword evidence="12 14" id="KW-0472">Membrane</keyword>
<dbReference type="GO" id="GO:0005886">
    <property type="term" value="C:plasma membrane"/>
    <property type="evidence" value="ECO:0007669"/>
    <property type="project" value="UniProtKB-SubCell"/>
</dbReference>
<keyword evidence="4 14" id="KW-0997">Cell inner membrane</keyword>
<dbReference type="FunFam" id="3.40.710.10:FF:000024">
    <property type="entry name" value="Penicillin-binding protein 2"/>
    <property type="match status" value="1"/>
</dbReference>
<dbReference type="Gene3D" id="3.30.1390.30">
    <property type="entry name" value="Penicillin-binding protein 2a, domain 3"/>
    <property type="match status" value="1"/>
</dbReference>
<dbReference type="Proteomes" id="UP000055136">
    <property type="component" value="Chromosome"/>
</dbReference>
<feature type="domain" description="Penicillin-binding protein dimerisation" evidence="16">
    <location>
        <begin position="65"/>
        <end position="234"/>
    </location>
</feature>
<dbReference type="GO" id="GO:0008658">
    <property type="term" value="F:penicillin binding"/>
    <property type="evidence" value="ECO:0007669"/>
    <property type="project" value="UniProtKB-UniRule"/>
</dbReference>
<proteinExistence type="inferred from homology"/>
<reference evidence="17" key="1">
    <citation type="submission" date="2015-10" db="EMBL/GenBank/DDBJ databases">
        <title>Description of Candidatus Tenderia electrophaga gen. nov, sp. nov., an Uncultivated Electroautotroph from a Biocathode Enrichment.</title>
        <authorList>
            <person name="Eddie B.J."/>
            <person name="Malanoski A.P."/>
            <person name="Wang Z."/>
            <person name="Hall R.J."/>
            <person name="Oh S.D."/>
            <person name="Heiner C."/>
            <person name="Lin B."/>
            <person name="Strycharz-Glaven S.M."/>
        </authorList>
    </citation>
    <scope>NUCLEOTIDE SEQUENCE [LARGE SCALE GENOMIC DNA]</scope>
    <source>
        <strain evidence="17">NRL1</strain>
    </source>
</reference>
<keyword evidence="6 14" id="KW-0645">Protease</keyword>
<organism evidence="17 18">
    <name type="scientific">Candidatus Tenderia electrophaga</name>
    <dbReference type="NCBI Taxonomy" id="1748243"/>
    <lineage>
        <taxon>Bacteria</taxon>
        <taxon>Pseudomonadati</taxon>
        <taxon>Pseudomonadota</taxon>
        <taxon>Gammaproteobacteria</taxon>
        <taxon>Candidatus Tenderiales</taxon>
        <taxon>Candidatus Tenderiaceae</taxon>
        <taxon>Candidatus Tenderia</taxon>
    </lineage>
</organism>
<evidence type="ECO:0000259" key="16">
    <source>
        <dbReference type="Pfam" id="PF03717"/>
    </source>
</evidence>
<dbReference type="EMBL" id="CP013099">
    <property type="protein sequence ID" value="ALP54368.1"/>
    <property type="molecule type" value="Genomic_DNA"/>
</dbReference>
<keyword evidence="5 14" id="KW-0121">Carboxypeptidase</keyword>
<keyword evidence="9 14" id="KW-0133">Cell shape</keyword>
<keyword evidence="18" id="KW-1185">Reference proteome</keyword>
<comment type="subcellular location">
    <subcellularLocation>
        <location evidence="14">Cell inner membrane</location>
        <topology evidence="14">Single-pass membrane protein</topology>
    </subcellularLocation>
    <subcellularLocation>
        <location evidence="2">Cell membrane</location>
    </subcellularLocation>
    <subcellularLocation>
        <location evidence="1">Membrane</location>
        <topology evidence="1">Single-pass membrane protein</topology>
    </subcellularLocation>
</comment>
<dbReference type="Gene3D" id="3.90.1310.10">
    <property type="entry name" value="Penicillin-binding protein 2a (Domain 2)"/>
    <property type="match status" value="1"/>
</dbReference>
<keyword evidence="7 14" id="KW-0812">Transmembrane</keyword>
<sequence length="615" mass="67727">MAHRIAIKDHFRETQLFTSRAVIAFIGILLILLAIVARMAYLQIIGHEHYTTLSQNNRVSLQPLAPTRGLIFDRNGVILAQNLPTYALEVVPERVDDLDATIAELAEIVAISPTDIERFHERRQQSRRFQPIALRHRLSDEEVARLAVNRHRFPGVEIAARLTRDYPQKNLAVHAVGYVGRINEQELQRINASNYAASSHIGKLGIEKAYEELLHGTVGFQRVETNVLGRTLRVLDRSPPVPGKDVVLTLDTELQRSAKQAMAGERGAVVAIDPRNGDVLVMASLGDYDPNLFVNGIDHKTYNALQTSRAKPLFNRALLGQYPPGSTIKPFVGLAGLESDTVTPQTRIFCRGWHTIKDDERKYRDWKKQGHGMTDLRKAITESCDVYYYDLAQTMGIDLIHDFLAPFGFGRKTGIDIAGEASGILPSTAWKRRVRGEPWYLGETLIAGIGQGYTLSTPLQLARATAILAGRGSAVRPRLLDHVLQSANAQQAIASTDPDSLIAKIKPEHWDTVISAMENVIYGQHGTARRLNRGQPYKIAGKTGTAQVFGIEQDEEYVEEDVASHLRDHALFIAFAPADVPRIAVAVIVENGGSGGAVAAPIAGAVIDQYLGAKP</sequence>
<keyword evidence="3 14" id="KW-1003">Cell membrane</keyword>
<dbReference type="GO" id="GO:0009002">
    <property type="term" value="F:serine-type D-Ala-D-Ala carboxypeptidase activity"/>
    <property type="evidence" value="ECO:0007669"/>
    <property type="project" value="UniProtKB-UniRule"/>
</dbReference>
<dbReference type="InterPro" id="IPR050515">
    <property type="entry name" value="Beta-lactam/transpept"/>
</dbReference>
<dbReference type="PANTHER" id="PTHR30627">
    <property type="entry name" value="PEPTIDOGLYCAN D,D-TRANSPEPTIDASE"/>
    <property type="match status" value="1"/>
</dbReference>
<dbReference type="InterPro" id="IPR017790">
    <property type="entry name" value="Penicillin-binding_protein_2"/>
</dbReference>
<dbReference type="NCBIfam" id="TIGR03423">
    <property type="entry name" value="pbp2_mrdA"/>
    <property type="match status" value="1"/>
</dbReference>
<dbReference type="UniPathway" id="UPA00219"/>
<evidence type="ECO:0000313" key="18">
    <source>
        <dbReference type="Proteomes" id="UP000055136"/>
    </source>
</evidence>
<gene>
    <name evidence="14" type="primary">mrdA</name>
    <name evidence="17" type="ORF">Tel_15115</name>
</gene>
<dbReference type="GO" id="GO:0009252">
    <property type="term" value="P:peptidoglycan biosynthetic process"/>
    <property type="evidence" value="ECO:0007669"/>
    <property type="project" value="UniProtKB-UniRule"/>
</dbReference>
<comment type="pathway">
    <text evidence="14">Cell wall biogenesis; peptidoglycan biosynthesis.</text>
</comment>
<evidence type="ECO:0000256" key="14">
    <source>
        <dbReference type="HAMAP-Rule" id="MF_02081"/>
    </source>
</evidence>
<evidence type="ECO:0000256" key="3">
    <source>
        <dbReference type="ARBA" id="ARBA00022475"/>
    </source>
</evidence>
<protein>
    <recommendedName>
        <fullName evidence="14">Peptidoglycan D,D-transpeptidase MrdA</fullName>
        <ecNumber evidence="14">3.4.16.4</ecNumber>
    </recommendedName>
    <alternativeName>
        <fullName evidence="14">Penicillin-binding protein 2</fullName>
        <shortName evidence="14">PBP-2</shortName>
    </alternativeName>
</protein>
<evidence type="ECO:0000256" key="2">
    <source>
        <dbReference type="ARBA" id="ARBA00004236"/>
    </source>
</evidence>
<feature type="transmembrane region" description="Helical" evidence="14">
    <location>
        <begin position="21"/>
        <end position="41"/>
    </location>
</feature>
<evidence type="ECO:0000256" key="12">
    <source>
        <dbReference type="ARBA" id="ARBA00023136"/>
    </source>
</evidence>
<comment type="catalytic activity">
    <reaction evidence="14">
        <text>Preferential cleavage: (Ac)2-L-Lys-D-Ala-|-D-Ala. Also transpeptidation of peptidyl-alanyl moieties that are N-acyl substituents of D-alanine.</text>
        <dbReference type="EC" id="3.4.16.4"/>
    </reaction>
</comment>
<dbReference type="GO" id="GO:0071972">
    <property type="term" value="F:peptidoglycan L,D-transpeptidase activity"/>
    <property type="evidence" value="ECO:0007669"/>
    <property type="project" value="TreeGrafter"/>
</dbReference>
<evidence type="ECO:0000313" key="17">
    <source>
        <dbReference type="EMBL" id="ALP54368.1"/>
    </source>
</evidence>